<gene>
    <name evidence="2" type="ORF">JOC73_000461</name>
</gene>
<dbReference type="InterPro" id="IPR017850">
    <property type="entry name" value="Alkaline_phosphatase_core_sf"/>
</dbReference>
<feature type="transmembrane region" description="Helical" evidence="1">
    <location>
        <begin position="554"/>
        <end position="572"/>
    </location>
</feature>
<keyword evidence="1" id="KW-1133">Transmembrane helix</keyword>
<feature type="transmembrane region" description="Helical" evidence="1">
    <location>
        <begin position="461"/>
        <end position="481"/>
    </location>
</feature>
<accession>A0ABS2NM91</accession>
<protein>
    <recommendedName>
        <fullName evidence="4">Phosphoglyceromutase</fullName>
    </recommendedName>
</protein>
<keyword evidence="1" id="KW-0812">Transmembrane</keyword>
<feature type="transmembrane region" description="Helical" evidence="1">
    <location>
        <begin position="699"/>
        <end position="717"/>
    </location>
</feature>
<feature type="transmembrane region" description="Helical" evidence="1">
    <location>
        <begin position="672"/>
        <end position="693"/>
    </location>
</feature>
<dbReference type="RefSeq" id="WP_204400235.1">
    <property type="nucleotide sequence ID" value="NZ_JAFBEE010000002.1"/>
</dbReference>
<evidence type="ECO:0000313" key="2">
    <source>
        <dbReference type="EMBL" id="MBM7613952.1"/>
    </source>
</evidence>
<feature type="transmembrane region" description="Helical" evidence="1">
    <location>
        <begin position="376"/>
        <end position="397"/>
    </location>
</feature>
<organism evidence="2 3">
    <name type="scientific">Alkaliphilus hydrothermalis</name>
    <dbReference type="NCBI Taxonomy" id="1482730"/>
    <lineage>
        <taxon>Bacteria</taxon>
        <taxon>Bacillati</taxon>
        <taxon>Bacillota</taxon>
        <taxon>Clostridia</taxon>
        <taxon>Peptostreptococcales</taxon>
        <taxon>Natronincolaceae</taxon>
        <taxon>Alkaliphilus</taxon>
    </lineage>
</organism>
<feature type="transmembrane region" description="Helical" evidence="1">
    <location>
        <begin position="530"/>
        <end position="548"/>
    </location>
</feature>
<dbReference type="EMBL" id="JAFBEE010000002">
    <property type="protein sequence ID" value="MBM7613952.1"/>
    <property type="molecule type" value="Genomic_DNA"/>
</dbReference>
<proteinExistence type="predicted"/>
<reference evidence="2 3" key="1">
    <citation type="submission" date="2021-01" db="EMBL/GenBank/DDBJ databases">
        <title>Genomic Encyclopedia of Type Strains, Phase IV (KMG-IV): sequencing the most valuable type-strain genomes for metagenomic binning, comparative biology and taxonomic classification.</title>
        <authorList>
            <person name="Goeker M."/>
        </authorList>
    </citation>
    <scope>NUCLEOTIDE SEQUENCE [LARGE SCALE GENOMIC DNA]</scope>
    <source>
        <strain evidence="2 3">DSM 25890</strain>
    </source>
</reference>
<evidence type="ECO:0000256" key="1">
    <source>
        <dbReference type="SAM" id="Phobius"/>
    </source>
</evidence>
<sequence>MKIARLILLKLLIIATIVTLPLSVNAIENQQEEDKKVVMVVINHANLKDLKSMEEIHRLMEEGSIGLMNIRAAGRYSQYKSYATIGWGTRAEASSDHQEFVKINEESAAIYQRRTGRSPALGGIINLSINQLKDQNAKGEYKAFPGTLGEVLKVNGLKTVVLGNSDTDENKISSVALIPMDKTGHIDYGDVGEDMIMKNPQRPYGIQTNYNVLFNRFTSLYSSGDFIVIETGDLSRLESYRNYLHNGTYQRHRENILQEINTFTEQLTGYIKDDNTLLMVVVPYPSNDVFETGERITPVVFYSKEINEGLLTSDTTRREGIIANIDIAPTILKYFGLTTEEMTGREIQTLPWESNITYLQQLKNKVLKTSQQRYRVLYTFAVFEMLASVLTLLLIVYKKRVPEGWKKPIASVLLATIVAPFMILILPLLGSYNIFITYILLVLGTCIIVFLLERVFKKDPVGMLIATTGLVVLGLVVDIVTGQNLIKNSILGYDPIIGARYYGIGNEFAGVFVGASLVFTTAIVEKNNKLRGLIPFFYLFLIMVMGFPKWGANVGGTITAMVAFLFTTFRLMGLRMNLKKWAMIGLMVFMGVAAFAVVDLFILESKSHLAGAIQQIIRGGPWVILQIITRKIAMNIRVMGVTIWSRVLLMAILVLGVLLYKPIGVLKKIANAYPQLAIGWTGILVACGVGFAFNDSGVVTAALAAIFLSTSILYLVLKDFGQRVSNTLDLDDEVK</sequence>
<dbReference type="Proteomes" id="UP001314796">
    <property type="component" value="Unassembled WGS sequence"/>
</dbReference>
<keyword evidence="3" id="KW-1185">Reference proteome</keyword>
<comment type="caution">
    <text evidence="2">The sequence shown here is derived from an EMBL/GenBank/DDBJ whole genome shotgun (WGS) entry which is preliminary data.</text>
</comment>
<keyword evidence="1" id="KW-0472">Membrane</keyword>
<name>A0ABS2NM91_9FIRM</name>
<dbReference type="SUPFAM" id="SSF53649">
    <property type="entry name" value="Alkaline phosphatase-like"/>
    <property type="match status" value="1"/>
</dbReference>
<evidence type="ECO:0008006" key="4">
    <source>
        <dbReference type="Google" id="ProtNLM"/>
    </source>
</evidence>
<feature type="transmembrane region" description="Helical" evidence="1">
    <location>
        <begin position="643"/>
        <end position="660"/>
    </location>
</feature>
<feature type="transmembrane region" description="Helical" evidence="1">
    <location>
        <begin position="435"/>
        <end position="452"/>
    </location>
</feature>
<feature type="transmembrane region" description="Helical" evidence="1">
    <location>
        <begin position="501"/>
        <end position="523"/>
    </location>
</feature>
<feature type="transmembrane region" description="Helical" evidence="1">
    <location>
        <begin position="409"/>
        <end position="429"/>
    </location>
</feature>
<feature type="transmembrane region" description="Helical" evidence="1">
    <location>
        <begin position="584"/>
        <end position="603"/>
    </location>
</feature>
<evidence type="ECO:0000313" key="3">
    <source>
        <dbReference type="Proteomes" id="UP001314796"/>
    </source>
</evidence>